<dbReference type="CDD" id="cd05992">
    <property type="entry name" value="PB1"/>
    <property type="match status" value="1"/>
</dbReference>
<comment type="caution">
    <text evidence="3">The sequence shown here is derived from an EMBL/GenBank/DDBJ whole genome shotgun (WGS) entry which is preliminary data.</text>
</comment>
<evidence type="ECO:0000256" key="1">
    <source>
        <dbReference type="SAM" id="MobiDB-lite"/>
    </source>
</evidence>
<gene>
    <name evidence="3" type="ORF">CDAUBV1_LOCUS3053</name>
</gene>
<feature type="region of interest" description="Disordered" evidence="1">
    <location>
        <begin position="404"/>
        <end position="430"/>
    </location>
</feature>
<dbReference type="InterPro" id="IPR053793">
    <property type="entry name" value="PB1-like"/>
</dbReference>
<dbReference type="EMBL" id="CAXLJL010000075">
    <property type="protein sequence ID" value="CAL5130837.1"/>
    <property type="molecule type" value="Genomic_DNA"/>
</dbReference>
<feature type="region of interest" description="Disordered" evidence="1">
    <location>
        <begin position="369"/>
        <end position="388"/>
    </location>
</feature>
<name>A0AAV2T5Q9_CALDB</name>
<evidence type="ECO:0000259" key="2">
    <source>
        <dbReference type="PROSITE" id="PS51745"/>
    </source>
</evidence>
<dbReference type="SMART" id="SM00666">
    <property type="entry name" value="PB1"/>
    <property type="match status" value="1"/>
</dbReference>
<dbReference type="InterPro" id="IPR000270">
    <property type="entry name" value="PB1_dom"/>
</dbReference>
<feature type="domain" description="PB1" evidence="2">
    <location>
        <begin position="3"/>
        <end position="84"/>
    </location>
</feature>
<proteinExistence type="predicted"/>
<dbReference type="Proteomes" id="UP001497525">
    <property type="component" value="Unassembled WGS sequence"/>
</dbReference>
<feature type="compositionally biased region" description="Polar residues" evidence="1">
    <location>
        <begin position="371"/>
        <end position="386"/>
    </location>
</feature>
<evidence type="ECO:0000313" key="3">
    <source>
        <dbReference type="EMBL" id="CAL5130837.1"/>
    </source>
</evidence>
<protein>
    <recommendedName>
        <fullName evidence="2">PB1 domain-containing protein</fullName>
    </recommendedName>
</protein>
<feature type="region of interest" description="Disordered" evidence="1">
    <location>
        <begin position="760"/>
        <end position="780"/>
    </location>
</feature>
<organism evidence="3 4">
    <name type="scientific">Calicophoron daubneyi</name>
    <name type="common">Rumen fluke</name>
    <name type="synonym">Paramphistomum daubneyi</name>
    <dbReference type="NCBI Taxonomy" id="300641"/>
    <lineage>
        <taxon>Eukaryota</taxon>
        <taxon>Metazoa</taxon>
        <taxon>Spiralia</taxon>
        <taxon>Lophotrochozoa</taxon>
        <taxon>Platyhelminthes</taxon>
        <taxon>Trematoda</taxon>
        <taxon>Digenea</taxon>
        <taxon>Plagiorchiida</taxon>
        <taxon>Pronocephalata</taxon>
        <taxon>Paramphistomoidea</taxon>
        <taxon>Paramphistomidae</taxon>
        <taxon>Calicophoron</taxon>
    </lineage>
</organism>
<dbReference type="PROSITE" id="PS51745">
    <property type="entry name" value="PB1"/>
    <property type="match status" value="1"/>
</dbReference>
<dbReference type="SUPFAM" id="SSF54277">
    <property type="entry name" value="CAD &amp; PB1 domains"/>
    <property type="match status" value="1"/>
</dbReference>
<reference evidence="3" key="1">
    <citation type="submission" date="2024-06" db="EMBL/GenBank/DDBJ databases">
        <authorList>
            <person name="Liu X."/>
            <person name="Lenzi L."/>
            <person name="Haldenby T S."/>
            <person name="Uol C."/>
        </authorList>
    </citation>
    <scope>NUCLEOTIDE SEQUENCE</scope>
</reference>
<accession>A0AAV2T5Q9</accession>
<dbReference type="Gene3D" id="3.10.20.90">
    <property type="entry name" value="Phosphatidylinositol 3-kinase Catalytic Subunit, Chain A, domain 1"/>
    <property type="match status" value="1"/>
</dbReference>
<sequence>MFRRPVKFRYGSDIRKLPIAAPLRSIAELQNVAHLLYQPKLSNSDDLKFMYIDADGDLINLRSDEDVRLAFENTAELLIYVLPGFCADDEEPCTEFRSSHIGPQNETAGFAQHLAVLHSLVLSIISKATNFGENGPGKQALQYKLEGGKIFSNQAEAADGADVPWLSGPNHMTGCANDAVTDIVSASNTGTTESTGTEMFYSCRSQLGLSSSLKKNQKARKLQTALPSSRDCVTSAVEEWHAATCALTRPYFDKAKSTLSAVQFQMTDVSESPLHARNMNHTTPILICSYGDTYNSMKTVPIWTNTWWTSSPVAVTTQGPQILSEVEIQMIRLMKLKRMFQRLLFQGGRIRMSRRPPERHMLNKLEEKGIQTPSAFGTSSKRSTSAPPNPYLLLLRSKTYKKPLGSQMKKTKSPIGNLVNTKKDDSATKSNRIPKYKQRTTRTVSAKNHNRTVYRITGEKVCPGSRTLNASTQSLDIKYCLGLVKENKLMFLLLTTERIIHFKNGITQWITNFCGDIPLEWSHTAADIGGVGLPIREHGLFTLFVAEHCKLINVQKDAPKISFQRSPEYAKQSKEKETRLYIPAKHFSKTQTAGKIKEFITVSERSSPYQFLPNSVQKLTPKAAHLIKLKFMTRRQMCLTNTSDDQPRKQTARLEGVRNDGFTKSQLELDDFRANSHQNNDGEDDEFEGTIDLLPPLSVLMLAVESVPSVSEFSVCPMDSKFSQLWGRCQGNLQYIKSQRQNNHSINEDLQKHEAERQKMYTSRPSSTISTGTVPVDQSDSAMDFKGRGSEPKSSNFVYNNNDYLCKIKETFGKSCNRNKMPGSLEHYAPRFANLKAILPHQHSINLCLPCILSPIPFNVPLKVCLPEISLKPGIQKMKTTSYLTKTKKISGYPKLLEERRTNSSFDALQICHVYYDQALLALNHPLENKSDKEPWDSINCYSKNNNCKITPANASLPAIYLDHNPVVLSTAVTFDELTTVSSEDSSTCSKIVAQELPLPQKVKEQLVFFVGDIRQLDLYRYEDLTAVTRPLSSGEDRRQTRSALSTITKNRESRKLKTLQTFDLCRLTWPAAGESTNVNVCRNENATDLSSQPPTASSSASFMTCSSVSGRPEPLPLLFYISPESSSPDNELPEHLMAGEKVGKRTLSKKIERKRMDISGAPSAPYHTSEAITMQADIQKETSLILKHVRVTRATHGKEKKSCQDDVSTLRDMTCSSLSLDSQPPAKPLKLVRNMATVPITSQCSGGENKKFIVEASLIKCTLSLFHDYQTHSISPCIALST</sequence>
<dbReference type="Pfam" id="PF00564">
    <property type="entry name" value="PB1"/>
    <property type="match status" value="1"/>
</dbReference>
<evidence type="ECO:0000313" key="4">
    <source>
        <dbReference type="Proteomes" id="UP001497525"/>
    </source>
</evidence>